<protein>
    <recommendedName>
        <fullName evidence="1">DUF7882 domain-containing protein</fullName>
    </recommendedName>
</protein>
<evidence type="ECO:0000313" key="2">
    <source>
        <dbReference type="EMBL" id="GGH47104.1"/>
    </source>
</evidence>
<evidence type="ECO:0000313" key="3">
    <source>
        <dbReference type="Proteomes" id="UP000657592"/>
    </source>
</evidence>
<proteinExistence type="predicted"/>
<accession>A0A917IHD0</accession>
<dbReference type="AlphaFoldDB" id="A0A917IHD0"/>
<reference evidence="2" key="2">
    <citation type="submission" date="2020-09" db="EMBL/GenBank/DDBJ databases">
        <authorList>
            <person name="Sun Q."/>
            <person name="Zhou Y."/>
        </authorList>
    </citation>
    <scope>NUCLEOTIDE SEQUENCE</scope>
    <source>
        <strain evidence="2">CGMCC 1.15794</strain>
    </source>
</reference>
<organism evidence="2 3">
    <name type="scientific">Microbacterium album</name>
    <dbReference type="NCBI Taxonomy" id="2053191"/>
    <lineage>
        <taxon>Bacteria</taxon>
        <taxon>Bacillati</taxon>
        <taxon>Actinomycetota</taxon>
        <taxon>Actinomycetes</taxon>
        <taxon>Micrococcales</taxon>
        <taxon>Microbacteriaceae</taxon>
        <taxon>Microbacterium</taxon>
    </lineage>
</organism>
<keyword evidence="3" id="KW-1185">Reference proteome</keyword>
<sequence>MGGNPGRTLVPWGYMGTLFYGAGSTPIEIDDRALAHLKAVIVAKLRRDEAFTLSLQHEDGSGRSTLWINAAIPLRFRFDESERPELNPEWLEDLAESASLLGGITLVPERPGP</sequence>
<gene>
    <name evidence="2" type="ORF">GCM10010921_23610</name>
</gene>
<name>A0A917IHD0_9MICO</name>
<feature type="domain" description="DUF7882" evidence="1">
    <location>
        <begin position="15"/>
        <end position="109"/>
    </location>
</feature>
<dbReference type="Pfam" id="PF25355">
    <property type="entry name" value="DUF7882"/>
    <property type="match status" value="1"/>
</dbReference>
<dbReference type="EMBL" id="BMJY01000011">
    <property type="protein sequence ID" value="GGH47104.1"/>
    <property type="molecule type" value="Genomic_DNA"/>
</dbReference>
<evidence type="ECO:0000259" key="1">
    <source>
        <dbReference type="Pfam" id="PF25355"/>
    </source>
</evidence>
<comment type="caution">
    <text evidence="2">The sequence shown here is derived from an EMBL/GenBank/DDBJ whole genome shotgun (WGS) entry which is preliminary data.</text>
</comment>
<dbReference type="InterPro" id="IPR057204">
    <property type="entry name" value="DUF7882"/>
</dbReference>
<dbReference type="Proteomes" id="UP000657592">
    <property type="component" value="Unassembled WGS sequence"/>
</dbReference>
<reference evidence="2" key="1">
    <citation type="journal article" date="2014" name="Int. J. Syst. Evol. Microbiol.">
        <title>Complete genome sequence of Corynebacterium casei LMG S-19264T (=DSM 44701T), isolated from a smear-ripened cheese.</title>
        <authorList>
            <consortium name="US DOE Joint Genome Institute (JGI-PGF)"/>
            <person name="Walter F."/>
            <person name="Albersmeier A."/>
            <person name="Kalinowski J."/>
            <person name="Ruckert C."/>
        </authorList>
    </citation>
    <scope>NUCLEOTIDE SEQUENCE</scope>
    <source>
        <strain evidence="2">CGMCC 1.15794</strain>
    </source>
</reference>